<sequence>MRLLASGALALASEAMPAQAIADTPQLLTINCNSGVVGGPSLGKLTRDIAARCENVRFSLAKKGTPYQVFPTWAANQCASSDHQRKPLEFLLAYCHMCPRTNHSGDMGLLGTGSVTLRGAES</sequence>
<protein>
    <submittedName>
        <fullName evidence="2">Uncharacterized protein</fullName>
    </submittedName>
</protein>
<organism evidence="2 3">
    <name type="scientific">Haematococcus lacustris</name>
    <name type="common">Green alga</name>
    <name type="synonym">Haematococcus pluvialis</name>
    <dbReference type="NCBI Taxonomy" id="44745"/>
    <lineage>
        <taxon>Eukaryota</taxon>
        <taxon>Viridiplantae</taxon>
        <taxon>Chlorophyta</taxon>
        <taxon>core chlorophytes</taxon>
        <taxon>Chlorophyceae</taxon>
        <taxon>CS clade</taxon>
        <taxon>Chlamydomonadales</taxon>
        <taxon>Haematococcaceae</taxon>
        <taxon>Haematococcus</taxon>
    </lineage>
</organism>
<evidence type="ECO:0000256" key="1">
    <source>
        <dbReference type="SAM" id="SignalP"/>
    </source>
</evidence>
<evidence type="ECO:0000313" key="2">
    <source>
        <dbReference type="EMBL" id="GFH06424.1"/>
    </source>
</evidence>
<comment type="caution">
    <text evidence="2">The sequence shown here is derived from an EMBL/GenBank/DDBJ whole genome shotgun (WGS) entry which is preliminary data.</text>
</comment>
<dbReference type="AlphaFoldDB" id="A0A699YHQ5"/>
<gene>
    <name evidence="2" type="ORF">HaLaN_01051</name>
</gene>
<keyword evidence="1" id="KW-0732">Signal</keyword>
<feature type="signal peptide" evidence="1">
    <location>
        <begin position="1"/>
        <end position="20"/>
    </location>
</feature>
<reference evidence="2 3" key="1">
    <citation type="submission" date="2020-02" db="EMBL/GenBank/DDBJ databases">
        <title>Draft genome sequence of Haematococcus lacustris strain NIES-144.</title>
        <authorList>
            <person name="Morimoto D."/>
            <person name="Nakagawa S."/>
            <person name="Yoshida T."/>
            <person name="Sawayama S."/>
        </authorList>
    </citation>
    <scope>NUCLEOTIDE SEQUENCE [LARGE SCALE GENOMIC DNA]</scope>
    <source>
        <strain evidence="2 3">NIES-144</strain>
    </source>
</reference>
<feature type="chain" id="PRO_5025694608" evidence="1">
    <location>
        <begin position="21"/>
        <end position="122"/>
    </location>
</feature>
<keyword evidence="3" id="KW-1185">Reference proteome</keyword>
<accession>A0A699YHQ5</accession>
<dbReference type="Proteomes" id="UP000485058">
    <property type="component" value="Unassembled WGS sequence"/>
</dbReference>
<name>A0A699YHQ5_HAELA</name>
<evidence type="ECO:0000313" key="3">
    <source>
        <dbReference type="Proteomes" id="UP000485058"/>
    </source>
</evidence>
<proteinExistence type="predicted"/>
<dbReference type="EMBL" id="BLLF01000038">
    <property type="protein sequence ID" value="GFH06424.1"/>
    <property type="molecule type" value="Genomic_DNA"/>
</dbReference>